<dbReference type="Proteomes" id="UP000004870">
    <property type="component" value="Unassembled WGS sequence"/>
</dbReference>
<evidence type="ECO:0000313" key="2">
    <source>
        <dbReference type="Proteomes" id="UP000004870"/>
    </source>
</evidence>
<feature type="non-terminal residue" evidence="1">
    <location>
        <position position="1"/>
    </location>
</feature>
<accession>C8NA40</accession>
<reference evidence="1 2" key="1">
    <citation type="submission" date="2009-08" db="EMBL/GenBank/DDBJ databases">
        <authorList>
            <person name="Qin X."/>
            <person name="Bachman B."/>
            <person name="Battles P."/>
            <person name="Bell A."/>
            <person name="Bess C."/>
            <person name="Bickham C."/>
            <person name="Chaboub L."/>
            <person name="Chen D."/>
            <person name="Coyle M."/>
            <person name="Deiros D.R."/>
            <person name="Dinh H."/>
            <person name="Forbes L."/>
            <person name="Fowler G."/>
            <person name="Francisco L."/>
            <person name="Fu Q."/>
            <person name="Gubbala S."/>
            <person name="Hale W."/>
            <person name="Han Y."/>
            <person name="Hemphill L."/>
            <person name="Highlander S.K."/>
            <person name="Hirani K."/>
            <person name="Hogues M."/>
            <person name="Jackson L."/>
            <person name="Jakkamsetti A."/>
            <person name="Javaid M."/>
            <person name="Jiang H."/>
            <person name="Korchina V."/>
            <person name="Kovar C."/>
            <person name="Lara F."/>
            <person name="Lee S."/>
            <person name="Mata R."/>
            <person name="Mathew T."/>
            <person name="Moen C."/>
            <person name="Morales K."/>
            <person name="Munidasa M."/>
            <person name="Nazareth L."/>
            <person name="Ngo R."/>
            <person name="Nguyen L."/>
            <person name="Okwuonu G."/>
            <person name="Ongeri F."/>
            <person name="Patil S."/>
            <person name="Petrosino J."/>
            <person name="Pham C."/>
            <person name="Pham P."/>
            <person name="Pu L.-L."/>
            <person name="Puazo M."/>
            <person name="Raj R."/>
            <person name="Reid J."/>
            <person name="Rouhana J."/>
            <person name="Saada N."/>
            <person name="Shang Y."/>
            <person name="Simmons D."/>
            <person name="Thornton R."/>
            <person name="Warren J."/>
            <person name="Weissenberger G."/>
            <person name="Zhang J."/>
            <person name="Zhang L."/>
            <person name="Zhou C."/>
            <person name="Zhu D."/>
            <person name="Muzny D."/>
            <person name="Worley K."/>
            <person name="Gibbs R."/>
        </authorList>
    </citation>
    <scope>NUCLEOTIDE SEQUENCE [LARGE SCALE GENOMIC DNA]</scope>
    <source>
        <strain evidence="2">ATCC 15826 / DSM 8339 / NCTC 10426 / 6573</strain>
    </source>
</reference>
<gene>
    <name evidence="1" type="ORF">HMPREF0198_1368</name>
</gene>
<protein>
    <submittedName>
        <fullName evidence="1">Uncharacterized protein</fullName>
    </submittedName>
</protein>
<sequence length="177" mass="19213">FSALGVNGFEGVVFSAAATRATGEGNATAPAITRGWVATDLTIIFYRAKGKVDCSFIKSWRVVVYDFSVWIVTFVMSDDTLDFSVNGSGITSAFHIAAIDGILACATNPSSGNLSFVIDVFAVKGQCSACPDFARISDYWTFFYLCQRICIFIIISEGQLVFPPSVCWYPFCGQQKA</sequence>
<organism evidence="1 2">
    <name type="scientific">Cardiobacterium hominis (strain ATCC 15826 / DSM 8339 / NCTC 10426 / 6573)</name>
    <dbReference type="NCBI Taxonomy" id="638300"/>
    <lineage>
        <taxon>Bacteria</taxon>
        <taxon>Pseudomonadati</taxon>
        <taxon>Pseudomonadota</taxon>
        <taxon>Gammaproteobacteria</taxon>
        <taxon>Cardiobacteriales</taxon>
        <taxon>Cardiobacteriaceae</taxon>
        <taxon>Cardiobacterium</taxon>
    </lineage>
</organism>
<comment type="caution">
    <text evidence="1">The sequence shown here is derived from an EMBL/GenBank/DDBJ whole genome shotgun (WGS) entry which is preliminary data.</text>
</comment>
<name>C8NA40_CARH6</name>
<evidence type="ECO:0000313" key="1">
    <source>
        <dbReference type="EMBL" id="EEV88516.1"/>
    </source>
</evidence>
<proteinExistence type="predicted"/>
<dbReference type="HOGENOM" id="CLU_1513620_0_0_6"/>
<dbReference type="AlphaFoldDB" id="C8NA40"/>
<keyword evidence="2" id="KW-1185">Reference proteome</keyword>
<dbReference type="EMBL" id="ACKY01000067">
    <property type="protein sequence ID" value="EEV88516.1"/>
    <property type="molecule type" value="Genomic_DNA"/>
</dbReference>